<comment type="caution">
    <text evidence="3">The sequence shown here is derived from an EMBL/GenBank/DDBJ whole genome shotgun (WGS) entry which is preliminary data.</text>
</comment>
<gene>
    <name evidence="3" type="ORF">C7N83_01395</name>
</gene>
<keyword evidence="2" id="KW-1277">Toxin-antitoxin system</keyword>
<comment type="similarity">
    <text evidence="1">Belongs to the RelE toxin family.</text>
</comment>
<dbReference type="RefSeq" id="WP_106740073.1">
    <property type="nucleotide sequence ID" value="NZ_PXYY01000005.1"/>
</dbReference>
<dbReference type="InterPro" id="IPR035093">
    <property type="entry name" value="RelE/ParE_toxin_dom_sf"/>
</dbReference>
<evidence type="ECO:0000313" key="3">
    <source>
        <dbReference type="EMBL" id="PSJ81228.1"/>
    </source>
</evidence>
<dbReference type="Proteomes" id="UP000241868">
    <property type="component" value="Unassembled WGS sequence"/>
</dbReference>
<dbReference type="InterPro" id="IPR007712">
    <property type="entry name" value="RelE/ParE_toxin"/>
</dbReference>
<organism evidence="3 4">
    <name type="scientific">Neisseria iguanae</name>
    <dbReference type="NCBI Taxonomy" id="90242"/>
    <lineage>
        <taxon>Bacteria</taxon>
        <taxon>Pseudomonadati</taxon>
        <taxon>Pseudomonadota</taxon>
        <taxon>Betaproteobacteria</taxon>
        <taxon>Neisseriales</taxon>
        <taxon>Neisseriaceae</taxon>
        <taxon>Neisseria</taxon>
    </lineage>
</organism>
<dbReference type="EMBL" id="PXYY01000005">
    <property type="protein sequence ID" value="PSJ81228.1"/>
    <property type="molecule type" value="Genomic_DNA"/>
</dbReference>
<dbReference type="AlphaFoldDB" id="A0A2P7U2M6"/>
<name>A0A2P7U2M6_9NEIS</name>
<protein>
    <submittedName>
        <fullName evidence="3">Type II toxin-antitoxin system RelE/ParE family toxin</fullName>
    </submittedName>
</protein>
<dbReference type="Pfam" id="PF05016">
    <property type="entry name" value="ParE_toxin"/>
    <property type="match status" value="1"/>
</dbReference>
<evidence type="ECO:0000256" key="2">
    <source>
        <dbReference type="ARBA" id="ARBA00022649"/>
    </source>
</evidence>
<sequence>MPQIILTENAAADLQRLYLFLEEKDILAARRAIQTIRETLNKLAAFPAGGRFFDDDYREWPVPFGNWGYLVLYRIEPEAVIIVAIKHQRESAYSGVGVN</sequence>
<accession>A0A2P7U2M6</accession>
<evidence type="ECO:0000313" key="4">
    <source>
        <dbReference type="Proteomes" id="UP000241868"/>
    </source>
</evidence>
<dbReference type="PANTHER" id="PTHR33755:SF7">
    <property type="entry name" value="TOXIN MODULE OF TOXIN-ANTITOXIN SYSTEM RELE_STBE FAMILY"/>
    <property type="match status" value="1"/>
</dbReference>
<dbReference type="InterPro" id="IPR051803">
    <property type="entry name" value="TA_system_RelE-like_toxin"/>
</dbReference>
<reference evidence="3 4" key="1">
    <citation type="submission" date="2018-03" db="EMBL/GenBank/DDBJ databases">
        <title>Neisseria weixii sp. nov., isolated from the intestinal contents of Tibetan Plateau pika (Ochotona curzoniae) in Yushu, Qinghai Province, China.</title>
        <authorList>
            <person name="Gui Z."/>
        </authorList>
    </citation>
    <scope>NUCLEOTIDE SEQUENCE [LARGE SCALE GENOMIC DNA]</scope>
    <source>
        <strain evidence="3 4">ATCC 51483</strain>
    </source>
</reference>
<dbReference type="Gene3D" id="3.30.2310.20">
    <property type="entry name" value="RelE-like"/>
    <property type="match status" value="1"/>
</dbReference>
<dbReference type="OrthoDB" id="121597at2"/>
<evidence type="ECO:0000256" key="1">
    <source>
        <dbReference type="ARBA" id="ARBA00006226"/>
    </source>
</evidence>
<proteinExistence type="inferred from homology"/>
<dbReference type="PANTHER" id="PTHR33755">
    <property type="entry name" value="TOXIN PARE1-RELATED"/>
    <property type="match status" value="1"/>
</dbReference>
<keyword evidence="4" id="KW-1185">Reference proteome</keyword>